<evidence type="ECO:0000313" key="2">
    <source>
        <dbReference type="EMBL" id="CAK9156251.1"/>
    </source>
</evidence>
<dbReference type="PANTHER" id="PTHR22778:SF52">
    <property type="entry name" value="SERINE HYDROLASE FSH DOMAIN-CONTAINING PROTEIN"/>
    <property type="match status" value="1"/>
</dbReference>
<evidence type="ECO:0000259" key="1">
    <source>
        <dbReference type="Pfam" id="PF03959"/>
    </source>
</evidence>
<organism evidence="2 4">
    <name type="scientific">Ilex paraguariensis</name>
    <name type="common">yerba mate</name>
    <dbReference type="NCBI Taxonomy" id="185542"/>
    <lineage>
        <taxon>Eukaryota</taxon>
        <taxon>Viridiplantae</taxon>
        <taxon>Streptophyta</taxon>
        <taxon>Embryophyta</taxon>
        <taxon>Tracheophyta</taxon>
        <taxon>Spermatophyta</taxon>
        <taxon>Magnoliopsida</taxon>
        <taxon>eudicotyledons</taxon>
        <taxon>Gunneridae</taxon>
        <taxon>Pentapetalae</taxon>
        <taxon>asterids</taxon>
        <taxon>campanulids</taxon>
        <taxon>Aquifoliales</taxon>
        <taxon>Aquifoliaceae</taxon>
        <taxon>Ilex</taxon>
    </lineage>
</organism>
<dbReference type="FunFam" id="3.40.50.1820:FF:000843">
    <property type="entry name" value="Predicted protein"/>
    <property type="match status" value="1"/>
</dbReference>
<protein>
    <recommendedName>
        <fullName evidence="1">Serine hydrolase domain-containing protein</fullName>
    </recommendedName>
</protein>
<dbReference type="Proteomes" id="UP001642360">
    <property type="component" value="Unassembled WGS sequence"/>
</dbReference>
<evidence type="ECO:0000313" key="4">
    <source>
        <dbReference type="Proteomes" id="UP001642360"/>
    </source>
</evidence>
<comment type="caution">
    <text evidence="2">The sequence shown here is derived from an EMBL/GenBank/DDBJ whole genome shotgun (WGS) entry which is preliminary data.</text>
</comment>
<keyword evidence="4" id="KW-1185">Reference proteome</keyword>
<dbReference type="InterPro" id="IPR029058">
    <property type="entry name" value="AB_hydrolase_fold"/>
</dbReference>
<accession>A0ABC8SJQ3</accession>
<sequence>MEIQIQKKPRILCLHGFRTSGEILKRLVGRWPETLLERLDLVFTDAPYPAQGKSDVEGIFDPPYYEWFQSSQGFTEYYNFEECLEFLEDYMMKHGPFDGLLGFSQGAILSSALPGMQIEKVALTKVPKIKFVIIISGAKFGGYKFGLPKLAANAFSSPVQCPSLHLIGDMDFLKEEGIALLESFVDPVVIHHPKGHTIPRL</sequence>
<dbReference type="Gene3D" id="3.40.50.1820">
    <property type="entry name" value="alpha/beta hydrolase"/>
    <property type="match status" value="1"/>
</dbReference>
<evidence type="ECO:0000313" key="3">
    <source>
        <dbReference type="EMBL" id="CAK9158071.1"/>
    </source>
</evidence>
<dbReference type="Pfam" id="PF03959">
    <property type="entry name" value="FSH1"/>
    <property type="match status" value="1"/>
</dbReference>
<dbReference type="EMBL" id="CAUOFW020003103">
    <property type="protein sequence ID" value="CAK9158071.1"/>
    <property type="molecule type" value="Genomic_DNA"/>
</dbReference>
<reference evidence="2 4" key="1">
    <citation type="submission" date="2024-02" db="EMBL/GenBank/DDBJ databases">
        <authorList>
            <person name="Vignale AGUSTIN F."/>
            <person name="Sosa J E."/>
            <person name="Modenutti C."/>
        </authorList>
    </citation>
    <scope>NUCLEOTIDE SEQUENCE [LARGE SCALE GENOMIC DNA]</scope>
</reference>
<name>A0ABC8SJQ3_9AQUA</name>
<dbReference type="PANTHER" id="PTHR22778">
    <property type="entry name" value="OVARIAN CANCER GENE-2 PROTEIN-RELATED"/>
    <property type="match status" value="1"/>
</dbReference>
<feature type="non-terminal residue" evidence="2">
    <location>
        <position position="201"/>
    </location>
</feature>
<dbReference type="InterPro" id="IPR005645">
    <property type="entry name" value="FSH-like_dom"/>
</dbReference>
<dbReference type="AlphaFoldDB" id="A0ABC8SJQ3"/>
<dbReference type="SUPFAM" id="SSF53474">
    <property type="entry name" value="alpha/beta-Hydrolases"/>
    <property type="match status" value="1"/>
</dbReference>
<gene>
    <name evidence="2" type="ORF">ILEXP_LOCUS24687</name>
    <name evidence="3" type="ORF">ILEXP_LOCUS26670</name>
</gene>
<dbReference type="EMBL" id="CAUOFW020002832">
    <property type="protein sequence ID" value="CAK9156251.1"/>
    <property type="molecule type" value="Genomic_DNA"/>
</dbReference>
<proteinExistence type="predicted"/>
<feature type="domain" description="Serine hydrolase" evidence="1">
    <location>
        <begin position="6"/>
        <end position="200"/>
    </location>
</feature>